<sequence length="64" mass="6900">MRRSLERGGGLSVCVAQTGELRYGPPHAPLSLWGIFRSRGGARAFGAPVLRGRFLSPGKEYQNG</sequence>
<dbReference type="AlphaFoldDB" id="G9YV69"/>
<name>G9YV69_FLAPL</name>
<accession>G9YV69</accession>
<protein>
    <submittedName>
        <fullName evidence="1">Uncharacterized protein</fullName>
    </submittedName>
</protein>
<dbReference type="HOGENOM" id="CLU_2861190_0_0_9"/>
<evidence type="ECO:0000313" key="1">
    <source>
        <dbReference type="EMBL" id="EHM40790.1"/>
    </source>
</evidence>
<dbReference type="Proteomes" id="UP000004459">
    <property type="component" value="Unassembled WGS sequence"/>
</dbReference>
<evidence type="ECO:0000313" key="2">
    <source>
        <dbReference type="Proteomes" id="UP000004459"/>
    </source>
</evidence>
<organism evidence="1 2">
    <name type="scientific">Flavonifractor plautii ATCC 29863</name>
    <dbReference type="NCBI Taxonomy" id="411475"/>
    <lineage>
        <taxon>Bacteria</taxon>
        <taxon>Bacillati</taxon>
        <taxon>Bacillota</taxon>
        <taxon>Clostridia</taxon>
        <taxon>Eubacteriales</taxon>
        <taxon>Oscillospiraceae</taxon>
        <taxon>Flavonifractor</taxon>
    </lineage>
</organism>
<reference evidence="1 2" key="1">
    <citation type="submission" date="2011-08" db="EMBL/GenBank/DDBJ databases">
        <authorList>
            <person name="Weinstock G."/>
            <person name="Sodergren E."/>
            <person name="Clifton S."/>
            <person name="Fulton L."/>
            <person name="Fulton B."/>
            <person name="Courtney L."/>
            <person name="Fronick C."/>
            <person name="Harrison M."/>
            <person name="Strong C."/>
            <person name="Farmer C."/>
            <person name="Delahaunty K."/>
            <person name="Markovic C."/>
            <person name="Hall O."/>
            <person name="Minx P."/>
            <person name="Tomlinson C."/>
            <person name="Mitreva M."/>
            <person name="Hou S."/>
            <person name="Chen J."/>
            <person name="Wollam A."/>
            <person name="Pepin K.H."/>
            <person name="Johnson M."/>
            <person name="Bhonagiri V."/>
            <person name="Zhang X."/>
            <person name="Suruliraj S."/>
            <person name="Warren W."/>
            <person name="Chinwalla A."/>
            <person name="Mardis E.R."/>
            <person name="Wilson R.K."/>
        </authorList>
    </citation>
    <scope>NUCLEOTIDE SEQUENCE [LARGE SCALE GENOMIC DNA]</scope>
    <source>
        <strain evidence="1 2">ATCC 29863</strain>
    </source>
</reference>
<comment type="caution">
    <text evidence="1">The sequence shown here is derived from an EMBL/GenBank/DDBJ whole genome shotgun (WGS) entry which is preliminary data.</text>
</comment>
<gene>
    <name evidence="1" type="ORF">HMPREF0372_03434</name>
</gene>
<proteinExistence type="predicted"/>
<dbReference type="EMBL" id="AGCK01000282">
    <property type="protein sequence ID" value="EHM40790.1"/>
    <property type="molecule type" value="Genomic_DNA"/>
</dbReference>